<dbReference type="EC" id="3.5.1.49" evidence="1"/>
<name>A0A2W1JUM0_9CYAN</name>
<proteinExistence type="predicted"/>
<reference evidence="1 2" key="1">
    <citation type="journal article" date="2018" name="Sci. Rep.">
        <title>A novel species of the marine cyanobacterium Acaryochloris with a unique pigment content and lifestyle.</title>
        <authorList>
            <person name="Partensky F."/>
            <person name="Six C."/>
            <person name="Ratin M."/>
            <person name="Garczarek L."/>
            <person name="Vaulot D."/>
            <person name="Probert I."/>
            <person name="Calteau A."/>
            <person name="Gourvil P."/>
            <person name="Marie D."/>
            <person name="Grebert T."/>
            <person name="Bouchier C."/>
            <person name="Le Panse S."/>
            <person name="Gachenot M."/>
            <person name="Rodriguez F."/>
            <person name="Garrido J.L."/>
        </authorList>
    </citation>
    <scope>NUCLEOTIDE SEQUENCE [LARGE SCALE GENOMIC DNA]</scope>
    <source>
        <strain evidence="1 2">RCC1774</strain>
    </source>
</reference>
<dbReference type="Gene3D" id="2.60.120.580">
    <property type="entry name" value="Acetamidase/Formamidase-like domains"/>
    <property type="match status" value="1"/>
</dbReference>
<evidence type="ECO:0000313" key="2">
    <source>
        <dbReference type="Proteomes" id="UP000248857"/>
    </source>
</evidence>
<dbReference type="EMBL" id="PQWO01000003">
    <property type="protein sequence ID" value="PZD74182.1"/>
    <property type="molecule type" value="Genomic_DNA"/>
</dbReference>
<dbReference type="PANTHER" id="PTHR31891">
    <property type="entry name" value="FORMAMIDASE C869.04-RELATED"/>
    <property type="match status" value="1"/>
</dbReference>
<sequence>MPETLFKIDLTKPMHAQEVPGHNRWHPEIPAVVNVKPGDSFRIECKDWTDGQIKNDDDPSDIRDVELSVVHVLSGPIRVEGAEPGDILVVDLLDIGALRGDEWGFTGIFDRENGGGFLTDHFPDAAKACWDLQGIYTSTRHIPGVKFAGITHPGLIGCAPSAELLATWNKREKALVDKGGPPWKPPIPALAELPNPKNAVLGTLAASEFDRVAAEAARTVPPREHGGNCDIKNLSKGSRIYFPVYVDGANLSMGDIHFSQGDGEISFCGAIEMSGYIDLHVDLIKGGVEKYGMVNPIFKPGPVEPQYSEYLIFEGISVDEHTGEQYYLDAHVAYRRACLNAIEYLKKFGYTGEQAYLLLSCAPVEGRVSGIVDIPNACCTLALPTGIFDKSILPT</sequence>
<keyword evidence="2" id="KW-1185">Reference proteome</keyword>
<dbReference type="AlphaFoldDB" id="A0A2W1JUM0"/>
<comment type="caution">
    <text evidence="1">The sequence shown here is derived from an EMBL/GenBank/DDBJ whole genome shotgun (WGS) entry which is preliminary data.</text>
</comment>
<evidence type="ECO:0000313" key="1">
    <source>
        <dbReference type="EMBL" id="PZD74182.1"/>
    </source>
</evidence>
<organism evidence="1 2">
    <name type="scientific">Acaryochloris thomasi RCC1774</name>
    <dbReference type="NCBI Taxonomy" id="1764569"/>
    <lineage>
        <taxon>Bacteria</taxon>
        <taxon>Bacillati</taxon>
        <taxon>Cyanobacteriota</taxon>
        <taxon>Cyanophyceae</taxon>
        <taxon>Acaryochloridales</taxon>
        <taxon>Acaryochloridaceae</taxon>
        <taxon>Acaryochloris</taxon>
        <taxon>Acaryochloris thomasi</taxon>
    </lineage>
</organism>
<dbReference type="InterPro" id="IPR054833">
    <property type="entry name" value="FormamaseFmdA"/>
</dbReference>
<dbReference type="SUPFAM" id="SSF141130">
    <property type="entry name" value="Acetamidase/Formamidase-like"/>
    <property type="match status" value="1"/>
</dbReference>
<dbReference type="GO" id="GO:0004328">
    <property type="term" value="F:formamidase activity"/>
    <property type="evidence" value="ECO:0007669"/>
    <property type="project" value="UniProtKB-EC"/>
</dbReference>
<dbReference type="NCBIfam" id="NF045496">
    <property type="entry name" value="FormamaseFmdA"/>
    <property type="match status" value="1"/>
</dbReference>
<dbReference type="Pfam" id="PF03069">
    <property type="entry name" value="FmdA_AmdA"/>
    <property type="match status" value="1"/>
</dbReference>
<dbReference type="Proteomes" id="UP000248857">
    <property type="component" value="Unassembled WGS sequence"/>
</dbReference>
<dbReference type="InterPro" id="IPR004304">
    <property type="entry name" value="FmdA_AmdA"/>
</dbReference>
<keyword evidence="1" id="KW-0378">Hydrolase</keyword>
<gene>
    <name evidence="1" type="primary">fmdA_1</name>
    <name evidence="1" type="ORF">C1752_01242</name>
</gene>
<dbReference type="RefSeq" id="WP_110985218.1">
    <property type="nucleotide sequence ID" value="NZ_CAWNWM010000003.1"/>
</dbReference>
<accession>A0A2W1JUM0</accession>
<protein>
    <submittedName>
        <fullName evidence="1">Formamidase</fullName>
        <ecNumber evidence="1">3.5.1.49</ecNumber>
    </submittedName>
</protein>
<dbReference type="PANTHER" id="PTHR31891:SF1">
    <property type="entry name" value="FORMAMIDASE C869.04-RELATED"/>
    <property type="match status" value="1"/>
</dbReference>
<dbReference type="OrthoDB" id="9811740at2"/>